<keyword evidence="1" id="KW-0175">Coiled coil</keyword>
<comment type="caution">
    <text evidence="3">The sequence shown here is derived from an EMBL/GenBank/DDBJ whole genome shotgun (WGS) entry which is preliminary data.</text>
</comment>
<feature type="region of interest" description="Disordered" evidence="2">
    <location>
        <begin position="189"/>
        <end position="218"/>
    </location>
</feature>
<proteinExistence type="predicted"/>
<evidence type="ECO:0000313" key="3">
    <source>
        <dbReference type="EMBL" id="KKN65510.1"/>
    </source>
</evidence>
<sequence length="218" mass="24025">MSEQPTPTTAVLKIEPKTDKVVRVLYAEGMRMLEVAQNMVIDSEEAVRRASKELGLIKQRKDAMELERTGYTKPMGDHLRVINAAFKELAAPINADKAQLARDEVALMGGAEPVVPVEVMAAPKSVHRDGLTTVGTAKNMRWRLIDFSLVPDHYKKLNETEITRLVKGGGTIEGIQVYDEPILKVNTATPMPQERPQPLAQELDPPAEVSGGAYEPPF</sequence>
<dbReference type="AlphaFoldDB" id="A0A0F9S9D8"/>
<dbReference type="EMBL" id="LAZR01000523">
    <property type="protein sequence ID" value="KKN65510.1"/>
    <property type="molecule type" value="Genomic_DNA"/>
</dbReference>
<organism evidence="3">
    <name type="scientific">marine sediment metagenome</name>
    <dbReference type="NCBI Taxonomy" id="412755"/>
    <lineage>
        <taxon>unclassified sequences</taxon>
        <taxon>metagenomes</taxon>
        <taxon>ecological metagenomes</taxon>
    </lineage>
</organism>
<accession>A0A0F9S9D8</accession>
<protein>
    <submittedName>
        <fullName evidence="3">Uncharacterized protein</fullName>
    </submittedName>
</protein>
<evidence type="ECO:0000256" key="1">
    <source>
        <dbReference type="SAM" id="Coils"/>
    </source>
</evidence>
<gene>
    <name evidence="3" type="ORF">LCGC14_0481140</name>
</gene>
<feature type="coiled-coil region" evidence="1">
    <location>
        <begin position="33"/>
        <end position="67"/>
    </location>
</feature>
<evidence type="ECO:0000256" key="2">
    <source>
        <dbReference type="SAM" id="MobiDB-lite"/>
    </source>
</evidence>
<name>A0A0F9S9D8_9ZZZZ</name>
<reference evidence="3" key="1">
    <citation type="journal article" date="2015" name="Nature">
        <title>Complex archaea that bridge the gap between prokaryotes and eukaryotes.</title>
        <authorList>
            <person name="Spang A."/>
            <person name="Saw J.H."/>
            <person name="Jorgensen S.L."/>
            <person name="Zaremba-Niedzwiedzka K."/>
            <person name="Martijn J."/>
            <person name="Lind A.E."/>
            <person name="van Eijk R."/>
            <person name="Schleper C."/>
            <person name="Guy L."/>
            <person name="Ettema T.J."/>
        </authorList>
    </citation>
    <scope>NUCLEOTIDE SEQUENCE</scope>
</reference>